<dbReference type="Pfam" id="PF00488">
    <property type="entry name" value="MutS_V"/>
    <property type="match status" value="1"/>
</dbReference>
<protein>
    <recommendedName>
        <fullName evidence="2 8">DNA mismatch repair protein MutS</fullName>
    </recommendedName>
</protein>
<reference evidence="11 12" key="1">
    <citation type="submission" date="2019-08" db="EMBL/GenBank/DDBJ databases">
        <title>Genomic characterization of a novel candidate phylum (ARYD3) from a high temperature, high salinity tertiary oil reservoir in north central Oklahoma, USA.</title>
        <authorList>
            <person name="Youssef N.H."/>
            <person name="Yadav A."/>
            <person name="Elshahed M.S."/>
        </authorList>
    </citation>
    <scope>NUCLEOTIDE SEQUENCE [LARGE SCALE GENOMIC DNA]</scope>
    <source>
        <strain evidence="11">ARYD1</strain>
    </source>
</reference>
<dbReference type="InterPro" id="IPR000432">
    <property type="entry name" value="DNA_mismatch_repair_MutS_C"/>
</dbReference>
<dbReference type="GO" id="GO:0005524">
    <property type="term" value="F:ATP binding"/>
    <property type="evidence" value="ECO:0007669"/>
    <property type="project" value="UniProtKB-UniRule"/>
</dbReference>
<comment type="similarity">
    <text evidence="1">Belongs to the DNA mismatch repair MutS family.</text>
</comment>
<dbReference type="PANTHER" id="PTHR11361:SF34">
    <property type="entry name" value="DNA MISMATCH REPAIR PROTEIN MSH1, MITOCHONDRIAL"/>
    <property type="match status" value="1"/>
</dbReference>
<dbReference type="InterPro" id="IPR007696">
    <property type="entry name" value="DNA_mismatch_repair_MutS_core"/>
</dbReference>
<dbReference type="CDD" id="cd03284">
    <property type="entry name" value="ABC_MutS1"/>
    <property type="match status" value="1"/>
</dbReference>
<evidence type="ECO:0000259" key="10">
    <source>
        <dbReference type="PROSITE" id="PS00486"/>
    </source>
</evidence>
<dbReference type="Pfam" id="PF05188">
    <property type="entry name" value="MutS_II"/>
    <property type="match status" value="1"/>
</dbReference>
<dbReference type="SUPFAM" id="SSF53150">
    <property type="entry name" value="DNA repair protein MutS, domain II"/>
    <property type="match status" value="1"/>
</dbReference>
<evidence type="ECO:0000256" key="9">
    <source>
        <dbReference type="SAM" id="Coils"/>
    </source>
</evidence>
<dbReference type="SMART" id="SM00534">
    <property type="entry name" value="MUTSac"/>
    <property type="match status" value="1"/>
</dbReference>
<proteinExistence type="inferred from homology"/>
<evidence type="ECO:0000256" key="3">
    <source>
        <dbReference type="ARBA" id="ARBA00022741"/>
    </source>
</evidence>
<dbReference type="InterPro" id="IPR005748">
    <property type="entry name" value="DNA_mismatch_repair_MutS"/>
</dbReference>
<dbReference type="PANTHER" id="PTHR11361">
    <property type="entry name" value="DNA MISMATCH REPAIR PROTEIN MUTS FAMILY MEMBER"/>
    <property type="match status" value="1"/>
</dbReference>
<dbReference type="SUPFAM" id="SSF48334">
    <property type="entry name" value="DNA repair protein MutS, domain III"/>
    <property type="match status" value="1"/>
</dbReference>
<name>A0A5D0MUV0_FLESI</name>
<dbReference type="InterPro" id="IPR027417">
    <property type="entry name" value="P-loop_NTPase"/>
</dbReference>
<evidence type="ECO:0000313" key="12">
    <source>
        <dbReference type="Proteomes" id="UP000323337"/>
    </source>
</evidence>
<comment type="function">
    <text evidence="7">This protein is involved in the repair of mismatches in DNA. It is possible that it carries out the mismatch recognition step. This protein has a weak ATPase activity.</text>
</comment>
<feature type="non-terminal residue" evidence="11">
    <location>
        <position position="1"/>
    </location>
</feature>
<dbReference type="InterPro" id="IPR036187">
    <property type="entry name" value="DNA_mismatch_repair_MutS_sf"/>
</dbReference>
<dbReference type="SMART" id="SM00533">
    <property type="entry name" value="MUTSd"/>
    <property type="match status" value="1"/>
</dbReference>
<dbReference type="NCBIfam" id="TIGR01070">
    <property type="entry name" value="mutS1"/>
    <property type="match status" value="1"/>
</dbReference>
<dbReference type="GO" id="GO:0006298">
    <property type="term" value="P:mismatch repair"/>
    <property type="evidence" value="ECO:0007669"/>
    <property type="project" value="UniProtKB-UniRule"/>
</dbReference>
<keyword evidence="6" id="KW-0227">DNA damage</keyword>
<dbReference type="SUPFAM" id="SSF52540">
    <property type="entry name" value="P-loop containing nucleoside triphosphate hydrolases"/>
    <property type="match status" value="1"/>
</dbReference>
<dbReference type="Pfam" id="PF05190">
    <property type="entry name" value="MutS_IV"/>
    <property type="match status" value="1"/>
</dbReference>
<dbReference type="GO" id="GO:0140664">
    <property type="term" value="F:ATP-dependent DNA damage sensor activity"/>
    <property type="evidence" value="ECO:0007669"/>
    <property type="project" value="InterPro"/>
</dbReference>
<feature type="coiled-coil region" evidence="9">
    <location>
        <begin position="360"/>
        <end position="394"/>
    </location>
</feature>
<keyword evidence="3" id="KW-0547">Nucleotide-binding</keyword>
<evidence type="ECO:0000313" key="11">
    <source>
        <dbReference type="EMBL" id="TYB35821.1"/>
    </source>
</evidence>
<evidence type="ECO:0000256" key="6">
    <source>
        <dbReference type="ARBA" id="ARBA00023204"/>
    </source>
</evidence>
<accession>A0A5D0MUV0</accession>
<feature type="domain" description="DNA mismatch repair proteins mutS family" evidence="10">
    <location>
        <begin position="557"/>
        <end position="573"/>
    </location>
</feature>
<keyword evidence="9" id="KW-0175">Coiled coil</keyword>
<dbReference type="NCBIfam" id="NF003810">
    <property type="entry name" value="PRK05399.1"/>
    <property type="match status" value="1"/>
</dbReference>
<dbReference type="AlphaFoldDB" id="A0A5D0MUV0"/>
<dbReference type="RefSeq" id="WP_303700084.1">
    <property type="nucleotide sequence ID" value="NZ_VSIV01000032.1"/>
</dbReference>
<dbReference type="InterPro" id="IPR036678">
    <property type="entry name" value="MutS_con_dom_sf"/>
</dbReference>
<keyword evidence="5" id="KW-0238">DNA-binding</keyword>
<dbReference type="GO" id="GO:0005829">
    <property type="term" value="C:cytosol"/>
    <property type="evidence" value="ECO:0007669"/>
    <property type="project" value="TreeGrafter"/>
</dbReference>
<dbReference type="InterPro" id="IPR007861">
    <property type="entry name" value="DNA_mismatch_repair_MutS_clamp"/>
</dbReference>
<keyword evidence="6" id="KW-0234">DNA repair</keyword>
<dbReference type="Gene3D" id="3.30.420.110">
    <property type="entry name" value="MutS, connector domain"/>
    <property type="match status" value="1"/>
</dbReference>
<evidence type="ECO:0000256" key="4">
    <source>
        <dbReference type="ARBA" id="ARBA00022840"/>
    </source>
</evidence>
<dbReference type="PROSITE" id="PS00486">
    <property type="entry name" value="DNA_MISMATCH_REPAIR_2"/>
    <property type="match status" value="1"/>
</dbReference>
<dbReference type="InterPro" id="IPR007860">
    <property type="entry name" value="DNA_mmatch_repair_MutS_con_dom"/>
</dbReference>
<evidence type="ECO:0000256" key="2">
    <source>
        <dbReference type="ARBA" id="ARBA00021982"/>
    </source>
</evidence>
<evidence type="ECO:0000256" key="8">
    <source>
        <dbReference type="NCBIfam" id="TIGR01070"/>
    </source>
</evidence>
<evidence type="ECO:0000256" key="7">
    <source>
        <dbReference type="ARBA" id="ARBA00024647"/>
    </source>
</evidence>
<dbReference type="InterPro" id="IPR045076">
    <property type="entry name" value="MutS"/>
</dbReference>
<dbReference type="GO" id="GO:0030983">
    <property type="term" value="F:mismatched DNA binding"/>
    <property type="evidence" value="ECO:0007669"/>
    <property type="project" value="InterPro"/>
</dbReference>
<dbReference type="Proteomes" id="UP000323337">
    <property type="component" value="Unassembled WGS sequence"/>
</dbReference>
<sequence>SLESHDFNILMAVFKSGEQYHICAVDTSTGDTFLQQQKYLEDSLAKWNPKEIISNIDLEIKNTGFYKISRNQHIKAVEDKVTGHFGVRTPKTLGIYEKELLYPLSYILNYLEDSFLEVSLKKPIFLTAENEVYLDAVAVNTLEIVNASSDSENPSLYSILNRCNTAMGMRLLKKWLLSPSRNLEEIYRRQSIVEFFSQNSVYRKSIKNKLKQIYDIERIASRIVAERSGPRDLIWLKNSISNLPDILNVLEEIRHPNIDDLKEGFDTLEDIHSLIENAITEEPPLNITEGGIIKSSFNSDISHLREIKDNSRKMLAQIEAHEKKNTGIPTLKVRYNKVFGYYIEISKTHSSKAPEHYRRKQTLVNAERFITDELKKLEDEILNAEDKLAKLEYEIFKDIRKDVRKEKDRIREVAGKVAELDVLLNFAEIADKYNYCRPEVGYFEEIKIIDGRHPVVENRMSEPFIPNDAFLDNSENNLLIITGPNMSGKSTYIRMVAINILLAHTGSFIPAASAKISLVDRIFTRVGAKDNLAKGESTFMVEMVETANILNNATGNSLIVLDEIGRGTSTFDGVSIAWAVAEYILNKIKAKTLFATHYHELTDIPKINRGSKNYTVEVKEWKNEVIFLRNIIEGSADRSYGVYVAKIAGLPDEVISRSNEIMATLEKNEYGIDGLPKLAKKNYKSPRPEKVVEPFLVFEEHPAVSELKSVNINDITPLEALNLLNKLKETVKDE</sequence>
<comment type="caution">
    <text evidence="11">The sequence shown here is derived from an EMBL/GenBank/DDBJ whole genome shotgun (WGS) entry which is preliminary data.</text>
</comment>
<evidence type="ECO:0000256" key="5">
    <source>
        <dbReference type="ARBA" id="ARBA00023125"/>
    </source>
</evidence>
<dbReference type="EMBL" id="VSIV01000032">
    <property type="protein sequence ID" value="TYB35821.1"/>
    <property type="molecule type" value="Genomic_DNA"/>
</dbReference>
<evidence type="ECO:0000256" key="1">
    <source>
        <dbReference type="ARBA" id="ARBA00006271"/>
    </source>
</evidence>
<keyword evidence="4" id="KW-0067">ATP-binding</keyword>
<dbReference type="Gene3D" id="1.10.1420.10">
    <property type="match status" value="2"/>
</dbReference>
<organism evidence="11 12">
    <name type="scientific">Flexistipes sinusarabici</name>
    <dbReference type="NCBI Taxonomy" id="2352"/>
    <lineage>
        <taxon>Bacteria</taxon>
        <taxon>Pseudomonadati</taxon>
        <taxon>Deferribacterota</taxon>
        <taxon>Deferribacteres</taxon>
        <taxon>Deferribacterales</taxon>
        <taxon>Flexistipitaceae</taxon>
        <taxon>Flexistipes</taxon>
    </lineage>
</organism>
<gene>
    <name evidence="11" type="primary">mutS</name>
    <name evidence="11" type="ORF">FXF49_01165</name>
</gene>
<dbReference type="FunFam" id="3.40.50.300:FF:000870">
    <property type="entry name" value="MutS protein homolog 4"/>
    <property type="match status" value="1"/>
</dbReference>
<dbReference type="Pfam" id="PF05192">
    <property type="entry name" value="MutS_III"/>
    <property type="match status" value="1"/>
</dbReference>
<dbReference type="Gene3D" id="3.40.50.300">
    <property type="entry name" value="P-loop containing nucleotide triphosphate hydrolases"/>
    <property type="match status" value="1"/>
</dbReference>